<dbReference type="Pfam" id="PF11376">
    <property type="entry name" value="DUF3179"/>
    <property type="match status" value="1"/>
</dbReference>
<accession>A0A6B0SQI8</accession>
<gene>
    <name evidence="2" type="ORF">GRX66_11080</name>
</gene>
<name>A0A6B0SQI8_9EURY</name>
<dbReference type="EMBL" id="WUUU01000085">
    <property type="protein sequence ID" value="MXR21120.1"/>
    <property type="molecule type" value="Genomic_DNA"/>
</dbReference>
<evidence type="ECO:0000313" key="2">
    <source>
        <dbReference type="EMBL" id="MXR21120.1"/>
    </source>
</evidence>
<feature type="region of interest" description="Disordered" evidence="1">
    <location>
        <begin position="1"/>
        <end position="28"/>
    </location>
</feature>
<reference evidence="2 3" key="1">
    <citation type="submission" date="2019-12" db="EMBL/GenBank/DDBJ databases">
        <title>Isolation and characterization of three novel carbon monoxide-oxidizing members of Halobacteria from salione crusts and soils.</title>
        <authorList>
            <person name="Myers M.R."/>
            <person name="King G.M."/>
        </authorList>
    </citation>
    <scope>NUCLEOTIDE SEQUENCE [LARGE SCALE GENOMIC DNA]</scope>
    <source>
        <strain evidence="2 3">PCN9</strain>
    </source>
</reference>
<organism evidence="2 3">
    <name type="scientific">Halobacterium bonnevillei</name>
    <dbReference type="NCBI Taxonomy" id="2692200"/>
    <lineage>
        <taxon>Archaea</taxon>
        <taxon>Methanobacteriati</taxon>
        <taxon>Methanobacteriota</taxon>
        <taxon>Stenosarchaea group</taxon>
        <taxon>Halobacteria</taxon>
        <taxon>Halobacteriales</taxon>
        <taxon>Halobacteriaceae</taxon>
        <taxon>Halobacterium</taxon>
    </lineage>
</organism>
<evidence type="ECO:0000313" key="3">
    <source>
        <dbReference type="Proteomes" id="UP000471521"/>
    </source>
</evidence>
<protein>
    <submittedName>
        <fullName evidence="2">DUF3179 domain-containing protein</fullName>
    </submittedName>
</protein>
<proteinExistence type="predicted"/>
<dbReference type="Proteomes" id="UP000471521">
    <property type="component" value="Unassembled WGS sequence"/>
</dbReference>
<sequence length="314" mass="33891">MNVQNVLPKDAIPSIDDPTFGESYAGDPDDDVLVVGDDPPKAYPVRILNYHEIVNDAVDGDPVAVTWCPLCGSAVVYDRRVDDRVLAFGVSGKLADDDLVMYDRETDSEWKQSLGECIAGEFEGESLAVLPARMTTYEAFREAEPDGVVLQPADAESEAASDTDEPAPVDYDDAPYESYFESDGFGLAAHRGEGESRTWERDDIDPKTVVLGVEAGDDAMGFPLPKVDAACGVATATVGDRSVVVFASDDGVHAFENPGFDFEATADGFTADGTIWDPSTGESADGRTLDRLPARRLFAFAWQDDHGPDDFWSP</sequence>
<evidence type="ECO:0000256" key="1">
    <source>
        <dbReference type="SAM" id="MobiDB-lite"/>
    </source>
</evidence>
<dbReference type="RefSeq" id="WP_325064070.1">
    <property type="nucleotide sequence ID" value="NZ_WUUU01000085.1"/>
</dbReference>
<dbReference type="InterPro" id="IPR021516">
    <property type="entry name" value="DUF3179"/>
</dbReference>
<keyword evidence="3" id="KW-1185">Reference proteome</keyword>
<comment type="caution">
    <text evidence="2">The sequence shown here is derived from an EMBL/GenBank/DDBJ whole genome shotgun (WGS) entry which is preliminary data.</text>
</comment>
<dbReference type="AlphaFoldDB" id="A0A6B0SQI8"/>